<evidence type="ECO:0000313" key="2">
    <source>
        <dbReference type="Proteomes" id="UP001150062"/>
    </source>
</evidence>
<accession>A0ABQ8XPQ9</accession>
<name>A0ABQ8XPQ9_9EUKA</name>
<reference evidence="1" key="1">
    <citation type="submission" date="2022-08" db="EMBL/GenBank/DDBJ databases">
        <title>Novel sulfate-reducing endosymbionts in the free-living metamonad Anaeramoeba.</title>
        <authorList>
            <person name="Jerlstrom-Hultqvist J."/>
            <person name="Cepicka I."/>
            <person name="Gallot-Lavallee L."/>
            <person name="Salas-Leiva D."/>
            <person name="Curtis B.A."/>
            <person name="Zahonova K."/>
            <person name="Pipaliya S."/>
            <person name="Dacks J."/>
            <person name="Roger A.J."/>
        </authorList>
    </citation>
    <scope>NUCLEOTIDE SEQUENCE</scope>
    <source>
        <strain evidence="1">Schooner1</strain>
    </source>
</reference>
<dbReference type="Proteomes" id="UP001150062">
    <property type="component" value="Unassembled WGS sequence"/>
</dbReference>
<sequence length="261" mass="30830">MNNPKTSSSKILEVKIVDQFGKDFKQLIVEYETPSAICGYVSPAVAIHLSQNLQVTEESQIESEAFENQLSILQKSSTIIGGVEKAMKYIQQDRDNYLKNYDKEFKKQSEKTHYKRDWVANYEIGDFIKVNQLQDVIFIRQPEPRPNTLKHEEFRRYLLEKDFYRFGFYFERFKSENQNQFFSPLQWIEFQLLGENLLNKTYVIDLQGHFCALRFLKIKKKKSSEPQPTVVLFNSLINSNYSNRPILKKLAKMAFENIFSD</sequence>
<protein>
    <submittedName>
        <fullName evidence="1">Uncharacterized protein</fullName>
    </submittedName>
</protein>
<dbReference type="EMBL" id="JAOAOG010000272">
    <property type="protein sequence ID" value="KAJ6234002.1"/>
    <property type="molecule type" value="Genomic_DNA"/>
</dbReference>
<comment type="caution">
    <text evidence="1">The sequence shown here is derived from an EMBL/GenBank/DDBJ whole genome shotgun (WGS) entry which is preliminary data.</text>
</comment>
<organism evidence="1 2">
    <name type="scientific">Anaeramoeba flamelloides</name>
    <dbReference type="NCBI Taxonomy" id="1746091"/>
    <lineage>
        <taxon>Eukaryota</taxon>
        <taxon>Metamonada</taxon>
        <taxon>Anaeramoebidae</taxon>
        <taxon>Anaeramoeba</taxon>
    </lineage>
</organism>
<keyword evidence="2" id="KW-1185">Reference proteome</keyword>
<proteinExistence type="predicted"/>
<evidence type="ECO:0000313" key="1">
    <source>
        <dbReference type="EMBL" id="KAJ6234002.1"/>
    </source>
</evidence>
<gene>
    <name evidence="1" type="ORF">M0813_00636</name>
</gene>